<accession>A0A239E302</accession>
<reference evidence="2" key="1">
    <citation type="submission" date="2017-06" db="EMBL/GenBank/DDBJ databases">
        <authorList>
            <person name="Varghese N."/>
            <person name="Submissions S."/>
        </authorList>
    </citation>
    <scope>NUCLEOTIDE SEQUENCE [LARGE SCALE GENOMIC DNA]</scope>
    <source>
        <strain evidence="2">DSM 45423</strain>
    </source>
</reference>
<dbReference type="RefSeq" id="WP_176449961.1">
    <property type="nucleotide sequence ID" value="NZ_FZOH01000004.1"/>
</dbReference>
<keyword evidence="2" id="KW-1185">Reference proteome</keyword>
<dbReference type="EMBL" id="FZOH01000004">
    <property type="protein sequence ID" value="SNS38373.1"/>
    <property type="molecule type" value="Genomic_DNA"/>
</dbReference>
<name>A0A239E302_9ACTN</name>
<organism evidence="1 2">
    <name type="scientific">Geodermatophilus saharensis</name>
    <dbReference type="NCBI Taxonomy" id="1137994"/>
    <lineage>
        <taxon>Bacteria</taxon>
        <taxon>Bacillati</taxon>
        <taxon>Actinomycetota</taxon>
        <taxon>Actinomycetes</taxon>
        <taxon>Geodermatophilales</taxon>
        <taxon>Geodermatophilaceae</taxon>
        <taxon>Geodermatophilus</taxon>
    </lineage>
</organism>
<dbReference type="Proteomes" id="UP000198386">
    <property type="component" value="Unassembled WGS sequence"/>
</dbReference>
<proteinExistence type="predicted"/>
<dbReference type="AlphaFoldDB" id="A0A239E302"/>
<protein>
    <submittedName>
        <fullName evidence="1">Uncharacterized protein</fullName>
    </submittedName>
</protein>
<evidence type="ECO:0000313" key="1">
    <source>
        <dbReference type="EMBL" id="SNS38373.1"/>
    </source>
</evidence>
<gene>
    <name evidence="1" type="ORF">SAMN04488107_2326</name>
</gene>
<evidence type="ECO:0000313" key="2">
    <source>
        <dbReference type="Proteomes" id="UP000198386"/>
    </source>
</evidence>
<sequence>MRTWPLVWREAYGFSDRICPHGVGHPDPDDVVALQAAGGATTAHACDGCCIAPLRDAR</sequence>